<dbReference type="PANTHER" id="PTHR33570:SF2">
    <property type="entry name" value="CARBOXYMUCONOLACTONE DECARBOXYLASE-LIKE DOMAIN-CONTAINING PROTEIN"/>
    <property type="match status" value="1"/>
</dbReference>
<gene>
    <name evidence="3" type="ORF">SAMN05444320_106174</name>
</gene>
<dbReference type="SUPFAM" id="SSF69118">
    <property type="entry name" value="AhpD-like"/>
    <property type="match status" value="1"/>
</dbReference>
<evidence type="ECO:0000256" key="1">
    <source>
        <dbReference type="SAM" id="MobiDB-lite"/>
    </source>
</evidence>
<dbReference type="InterPro" id="IPR029032">
    <property type="entry name" value="AhpD-like"/>
</dbReference>
<evidence type="ECO:0000313" key="4">
    <source>
        <dbReference type="Proteomes" id="UP000184501"/>
    </source>
</evidence>
<reference evidence="3 4" key="1">
    <citation type="submission" date="2016-11" db="EMBL/GenBank/DDBJ databases">
        <authorList>
            <person name="Jaros S."/>
            <person name="Januszkiewicz K."/>
            <person name="Wedrychowicz H."/>
        </authorList>
    </citation>
    <scope>NUCLEOTIDE SEQUENCE [LARGE SCALE GENOMIC DNA]</scope>
    <source>
        <strain evidence="3 4">DSM 44523</strain>
    </source>
</reference>
<dbReference type="GO" id="GO:0051920">
    <property type="term" value="F:peroxiredoxin activity"/>
    <property type="evidence" value="ECO:0007669"/>
    <property type="project" value="InterPro"/>
</dbReference>
<name>A0A1M5GM28_STRHI</name>
<dbReference type="InterPro" id="IPR052512">
    <property type="entry name" value="4CMD/NDH-1_regulator"/>
</dbReference>
<sequence>MSLDELRQRGRETFATLIPNGEERLDRLYLTAPALGELTVSTVYGYLHHRPAFDPRTREAVALAAVMASGTTETPLAIHIRTGLASGLAPAEVVEVLVQTAAFSGYPRAVQALARVEEVLGEAGSPLPAFPAPREVLLLLIERLRAEGRGGTAWRDSTVDTDERDYLDEPEGGNSAELLEPEFGDDRALAELRDMAVAGLHVQVRTTSAHTAIALFNGQSDRPSAVVHATMHAGRVVELVCLRPTA</sequence>
<protein>
    <submittedName>
        <fullName evidence="3">Carboxymuconolactone decarboxylase family protein</fullName>
    </submittedName>
</protein>
<feature type="region of interest" description="Disordered" evidence="1">
    <location>
        <begin position="152"/>
        <end position="179"/>
    </location>
</feature>
<dbReference type="OrthoDB" id="9802489at2"/>
<organism evidence="3 4">
    <name type="scientific">Streptoalloteichus hindustanus</name>
    <dbReference type="NCBI Taxonomy" id="2017"/>
    <lineage>
        <taxon>Bacteria</taxon>
        <taxon>Bacillati</taxon>
        <taxon>Actinomycetota</taxon>
        <taxon>Actinomycetes</taxon>
        <taxon>Pseudonocardiales</taxon>
        <taxon>Pseudonocardiaceae</taxon>
        <taxon>Streptoalloteichus</taxon>
    </lineage>
</organism>
<keyword evidence="4" id="KW-1185">Reference proteome</keyword>
<dbReference type="EMBL" id="FQVN01000006">
    <property type="protein sequence ID" value="SHG04718.1"/>
    <property type="molecule type" value="Genomic_DNA"/>
</dbReference>
<proteinExistence type="predicted"/>
<dbReference type="AlphaFoldDB" id="A0A1M5GM28"/>
<feature type="compositionally biased region" description="Acidic residues" evidence="1">
    <location>
        <begin position="159"/>
        <end position="171"/>
    </location>
</feature>
<dbReference type="STRING" id="2017.SAMN05444320_106174"/>
<feature type="domain" description="Carboxymuconolactone decarboxylase-like" evidence="2">
    <location>
        <begin position="44"/>
        <end position="117"/>
    </location>
</feature>
<dbReference type="Pfam" id="PF02627">
    <property type="entry name" value="CMD"/>
    <property type="match status" value="1"/>
</dbReference>
<dbReference type="Proteomes" id="UP000184501">
    <property type="component" value="Unassembled WGS sequence"/>
</dbReference>
<dbReference type="Gene3D" id="1.20.1290.10">
    <property type="entry name" value="AhpD-like"/>
    <property type="match status" value="1"/>
</dbReference>
<evidence type="ECO:0000259" key="2">
    <source>
        <dbReference type="Pfam" id="PF02627"/>
    </source>
</evidence>
<dbReference type="InterPro" id="IPR003779">
    <property type="entry name" value="CMD-like"/>
</dbReference>
<dbReference type="RefSeq" id="WP_159447760.1">
    <property type="nucleotide sequence ID" value="NZ_FQVN01000006.1"/>
</dbReference>
<dbReference type="PANTHER" id="PTHR33570">
    <property type="entry name" value="4-CARBOXYMUCONOLACTONE DECARBOXYLASE FAMILY PROTEIN"/>
    <property type="match status" value="1"/>
</dbReference>
<evidence type="ECO:0000313" key="3">
    <source>
        <dbReference type="EMBL" id="SHG04718.1"/>
    </source>
</evidence>
<accession>A0A1M5GM28</accession>